<dbReference type="EMBL" id="JACPUR010000031">
    <property type="protein sequence ID" value="MBI3128521.1"/>
    <property type="molecule type" value="Genomic_DNA"/>
</dbReference>
<dbReference type="InterPro" id="IPR010419">
    <property type="entry name" value="CO_DH_gsu"/>
</dbReference>
<reference evidence="1" key="1">
    <citation type="submission" date="2020-07" db="EMBL/GenBank/DDBJ databases">
        <title>Huge and variable diversity of episymbiotic CPR bacteria and DPANN archaea in groundwater ecosystems.</title>
        <authorList>
            <person name="He C.Y."/>
            <person name="Keren R."/>
            <person name="Whittaker M."/>
            <person name="Farag I.F."/>
            <person name="Doudna J."/>
            <person name="Cate J.H.D."/>
            <person name="Banfield J.F."/>
        </authorList>
    </citation>
    <scope>NUCLEOTIDE SEQUENCE</scope>
    <source>
        <strain evidence="1">NC_groundwater_763_Ag_S-0.2um_68_21</strain>
    </source>
</reference>
<protein>
    <submittedName>
        <fullName evidence="1">Carbon monoxide dehydrogenase subunit G</fullName>
    </submittedName>
</protein>
<gene>
    <name evidence="1" type="ORF">HYZ11_13025</name>
</gene>
<evidence type="ECO:0000313" key="1">
    <source>
        <dbReference type="EMBL" id="MBI3128521.1"/>
    </source>
</evidence>
<dbReference type="SUPFAM" id="SSF55961">
    <property type="entry name" value="Bet v1-like"/>
    <property type="match status" value="1"/>
</dbReference>
<dbReference type="Gene3D" id="3.30.530.20">
    <property type="match status" value="1"/>
</dbReference>
<dbReference type="CDD" id="cd05018">
    <property type="entry name" value="CoxG"/>
    <property type="match status" value="1"/>
</dbReference>
<dbReference type="Pfam" id="PF06240">
    <property type="entry name" value="COXG"/>
    <property type="match status" value="1"/>
</dbReference>
<dbReference type="Proteomes" id="UP000782312">
    <property type="component" value="Unassembled WGS sequence"/>
</dbReference>
<accession>A0A932HZI2</accession>
<evidence type="ECO:0000313" key="2">
    <source>
        <dbReference type="Proteomes" id="UP000782312"/>
    </source>
</evidence>
<dbReference type="PANTHER" id="PTHR38588">
    <property type="entry name" value="BLL0334 PROTEIN"/>
    <property type="match status" value="1"/>
</dbReference>
<sequence length="147" mass="16768">MEFSQEVVIDAPRQKVWDFIWNVEEFASCVPGVTQVERVDEERFRVRVEQKIGFLKATFHLNIEIQEKRAPEYIRTSGEGADSQIAASLKQRNEVTLEALSESQTKMSIRSSVDVFGKLGSLGFSVIKNQANKIFAEFAQRVKARLE</sequence>
<organism evidence="1 2">
    <name type="scientific">Tectimicrobiota bacterium</name>
    <dbReference type="NCBI Taxonomy" id="2528274"/>
    <lineage>
        <taxon>Bacteria</taxon>
        <taxon>Pseudomonadati</taxon>
        <taxon>Nitrospinota/Tectimicrobiota group</taxon>
        <taxon>Candidatus Tectimicrobiota</taxon>
    </lineage>
</organism>
<dbReference type="PANTHER" id="PTHR38588:SF1">
    <property type="entry name" value="BLL0334 PROTEIN"/>
    <property type="match status" value="1"/>
</dbReference>
<dbReference type="AlphaFoldDB" id="A0A932HZI2"/>
<comment type="caution">
    <text evidence="1">The sequence shown here is derived from an EMBL/GenBank/DDBJ whole genome shotgun (WGS) entry which is preliminary data.</text>
</comment>
<proteinExistence type="predicted"/>
<dbReference type="InterPro" id="IPR023393">
    <property type="entry name" value="START-like_dom_sf"/>
</dbReference>
<name>A0A932HZI2_UNCTE</name>